<gene>
    <name evidence="1" type="ORF">HS088_TW20G00495</name>
</gene>
<sequence>MKKYGRPYLIAECFAFLVCTKWSNPEIHINSSAREATSSSTTVRYLDWNSGLVSSSEEDQQMDGMCGLWPCYENPSNWFPSAPLYALRGTQASGFWTWLLGWMPYNPHM</sequence>
<organism evidence="1 2">
    <name type="scientific">Tripterygium wilfordii</name>
    <name type="common">Thunder God vine</name>
    <dbReference type="NCBI Taxonomy" id="458696"/>
    <lineage>
        <taxon>Eukaryota</taxon>
        <taxon>Viridiplantae</taxon>
        <taxon>Streptophyta</taxon>
        <taxon>Embryophyta</taxon>
        <taxon>Tracheophyta</taxon>
        <taxon>Spermatophyta</taxon>
        <taxon>Magnoliopsida</taxon>
        <taxon>eudicotyledons</taxon>
        <taxon>Gunneridae</taxon>
        <taxon>Pentapetalae</taxon>
        <taxon>rosids</taxon>
        <taxon>fabids</taxon>
        <taxon>Celastrales</taxon>
        <taxon>Celastraceae</taxon>
        <taxon>Tripterygium</taxon>
    </lineage>
</organism>
<evidence type="ECO:0000313" key="2">
    <source>
        <dbReference type="Proteomes" id="UP000593562"/>
    </source>
</evidence>
<dbReference type="PANTHER" id="PTHR46859:SF3">
    <property type="entry name" value="RING-TYPE DOMAIN-CONTAINING PROTEIN"/>
    <property type="match status" value="1"/>
</dbReference>
<dbReference type="EMBL" id="JAAARO010000020">
    <property type="protein sequence ID" value="KAF5730125.1"/>
    <property type="molecule type" value="Genomic_DNA"/>
</dbReference>
<dbReference type="AlphaFoldDB" id="A0A7J7C862"/>
<evidence type="ECO:0000313" key="1">
    <source>
        <dbReference type="EMBL" id="KAF5730125.1"/>
    </source>
</evidence>
<comment type="caution">
    <text evidence="1">The sequence shown here is derived from an EMBL/GenBank/DDBJ whole genome shotgun (WGS) entry which is preliminary data.</text>
</comment>
<name>A0A7J7C862_TRIWF</name>
<dbReference type="Pfam" id="PF10269">
    <property type="entry name" value="Tmemb_185A"/>
    <property type="match status" value="1"/>
</dbReference>
<dbReference type="PANTHER" id="PTHR46859">
    <property type="entry name" value="TRANSMEMBRANE FRAGILE-X-F-ASSOCIATED PROTEIN"/>
    <property type="match status" value="1"/>
</dbReference>
<dbReference type="Proteomes" id="UP000593562">
    <property type="component" value="Unassembled WGS sequence"/>
</dbReference>
<proteinExistence type="predicted"/>
<dbReference type="InParanoid" id="A0A7J7C862"/>
<keyword evidence="2" id="KW-1185">Reference proteome</keyword>
<protein>
    <submittedName>
        <fullName evidence="1">Uncharacterized protein</fullName>
    </submittedName>
</protein>
<reference evidence="1 2" key="1">
    <citation type="journal article" date="2020" name="Nat. Commun.">
        <title>Genome of Tripterygium wilfordii and identification of cytochrome P450 involved in triptolide biosynthesis.</title>
        <authorList>
            <person name="Tu L."/>
            <person name="Su P."/>
            <person name="Zhang Z."/>
            <person name="Gao L."/>
            <person name="Wang J."/>
            <person name="Hu T."/>
            <person name="Zhou J."/>
            <person name="Zhang Y."/>
            <person name="Zhao Y."/>
            <person name="Liu Y."/>
            <person name="Song Y."/>
            <person name="Tong Y."/>
            <person name="Lu Y."/>
            <person name="Yang J."/>
            <person name="Xu C."/>
            <person name="Jia M."/>
            <person name="Peters R.J."/>
            <person name="Huang L."/>
            <person name="Gao W."/>
        </authorList>
    </citation>
    <scope>NUCLEOTIDE SEQUENCE [LARGE SCALE GENOMIC DNA]</scope>
    <source>
        <strain evidence="2">cv. XIE 37</strain>
        <tissue evidence="1">Leaf</tissue>
    </source>
</reference>
<accession>A0A7J7C862</accession>
<dbReference type="InterPro" id="IPR019396">
    <property type="entry name" value="TM_Fragile-X-F-assoc"/>
</dbReference>